<accession>A0A2U2B5I9</accession>
<feature type="binding site" evidence="3">
    <location>
        <position position="109"/>
    </location>
    <ligand>
        <name>substrate</name>
    </ligand>
</feature>
<keyword evidence="3" id="KW-0479">Metal-binding</keyword>
<feature type="binding site" evidence="3">
    <location>
        <position position="156"/>
    </location>
    <ligand>
        <name>a divalent metal cation</name>
        <dbReference type="ChEBI" id="CHEBI:60240"/>
    </ligand>
</feature>
<evidence type="ECO:0000259" key="4">
    <source>
        <dbReference type="Pfam" id="PF08450"/>
    </source>
</evidence>
<evidence type="ECO:0000256" key="3">
    <source>
        <dbReference type="PIRSR" id="PIRSR605511-2"/>
    </source>
</evidence>
<dbReference type="PRINTS" id="PR01790">
    <property type="entry name" value="SMP30FAMILY"/>
</dbReference>
<evidence type="ECO:0000256" key="2">
    <source>
        <dbReference type="PIRSR" id="PIRSR605511-1"/>
    </source>
</evidence>
<protein>
    <submittedName>
        <fullName evidence="5">Regucalcin</fullName>
    </submittedName>
</protein>
<comment type="similarity">
    <text evidence="1">Belongs to the SMP-30/CGR1 family.</text>
</comment>
<dbReference type="OrthoDB" id="2633250at2"/>
<organism evidence="5 6">
    <name type="scientific">Marinilabilia rubra</name>
    <dbReference type="NCBI Taxonomy" id="2162893"/>
    <lineage>
        <taxon>Bacteria</taxon>
        <taxon>Pseudomonadati</taxon>
        <taxon>Bacteroidota</taxon>
        <taxon>Bacteroidia</taxon>
        <taxon>Marinilabiliales</taxon>
        <taxon>Marinilabiliaceae</taxon>
        <taxon>Marinilabilia</taxon>
    </lineage>
</organism>
<comment type="cofactor">
    <cofactor evidence="3">
        <name>Zn(2+)</name>
        <dbReference type="ChEBI" id="CHEBI:29105"/>
    </cofactor>
    <text evidence="3">Binds 1 divalent metal cation per subunit.</text>
</comment>
<dbReference type="GO" id="GO:0005509">
    <property type="term" value="F:calcium ion binding"/>
    <property type="evidence" value="ECO:0007669"/>
    <property type="project" value="TreeGrafter"/>
</dbReference>
<dbReference type="SUPFAM" id="SSF63829">
    <property type="entry name" value="Calcium-dependent phosphotriesterase"/>
    <property type="match status" value="1"/>
</dbReference>
<keyword evidence="3" id="KW-0862">Zinc</keyword>
<name>A0A2U2B5I9_9BACT</name>
<dbReference type="InterPro" id="IPR013658">
    <property type="entry name" value="SGL"/>
</dbReference>
<dbReference type="Proteomes" id="UP000244956">
    <property type="component" value="Unassembled WGS sequence"/>
</dbReference>
<dbReference type="InterPro" id="IPR005511">
    <property type="entry name" value="SMP-30"/>
</dbReference>
<dbReference type="Gene3D" id="2.120.10.30">
    <property type="entry name" value="TolB, C-terminal domain"/>
    <property type="match status" value="1"/>
</dbReference>
<reference evidence="5 6" key="1">
    <citation type="submission" date="2018-05" db="EMBL/GenBank/DDBJ databases">
        <title>Marinilabilia rubrum sp. nov., isolated from saltern sediment.</title>
        <authorList>
            <person name="Zhang R."/>
        </authorList>
    </citation>
    <scope>NUCLEOTIDE SEQUENCE [LARGE SCALE GENOMIC DNA]</scope>
    <source>
        <strain evidence="5 6">WTE16</strain>
    </source>
</reference>
<sequence>MPANLKVIMEGKINVVQNAPGATLGEGAIWHCNENVLYWIDITGKKLHRYDPGKSQNSTFNMGSMIGTVVPAIGKFVVLVALETGIWAMEQNGQLIQLTQYPPEMDNNRFNDGKCDPQGRFWVGTMNKDVIKGAGNLYLYEDLKLIRKQSDITISNGIAWSADGKTMYYIDTPEYAVFAYDYDPETGNLSNRRKAVNVSQSLGAPDGMTIDSEGLLWVAHWGGGAVIQWDPENGIPIQKVEVPAPNVTSCAFGDKDMKTLYITTAREGLSEKKIKEHPLSGRLFKIQPGDRGVKAGVFKS</sequence>
<evidence type="ECO:0000256" key="1">
    <source>
        <dbReference type="ARBA" id="ARBA00008853"/>
    </source>
</evidence>
<evidence type="ECO:0000313" key="6">
    <source>
        <dbReference type="Proteomes" id="UP000244956"/>
    </source>
</evidence>
<proteinExistence type="inferred from homology"/>
<dbReference type="GO" id="GO:0004341">
    <property type="term" value="F:gluconolactonase activity"/>
    <property type="evidence" value="ECO:0007669"/>
    <property type="project" value="TreeGrafter"/>
</dbReference>
<feature type="binding site" evidence="3">
    <location>
        <position position="26"/>
    </location>
    <ligand>
        <name>a divalent metal cation</name>
        <dbReference type="ChEBI" id="CHEBI:60240"/>
    </ligand>
</feature>
<keyword evidence="6" id="KW-1185">Reference proteome</keyword>
<evidence type="ECO:0000313" key="5">
    <source>
        <dbReference type="EMBL" id="PWD98304.1"/>
    </source>
</evidence>
<dbReference type="AlphaFoldDB" id="A0A2U2B5I9"/>
<dbReference type="EMBL" id="QEWP01000016">
    <property type="protein sequence ID" value="PWD98304.1"/>
    <property type="molecule type" value="Genomic_DNA"/>
</dbReference>
<feature type="active site" description="Proton donor/acceptor" evidence="2">
    <location>
        <position position="206"/>
    </location>
</feature>
<gene>
    <name evidence="5" type="ORF">DDZ16_16120</name>
</gene>
<dbReference type="GO" id="GO:0019853">
    <property type="term" value="P:L-ascorbic acid biosynthetic process"/>
    <property type="evidence" value="ECO:0007669"/>
    <property type="project" value="TreeGrafter"/>
</dbReference>
<feature type="binding site" evidence="3">
    <location>
        <position position="129"/>
    </location>
    <ligand>
        <name>substrate</name>
    </ligand>
</feature>
<dbReference type="InterPro" id="IPR011042">
    <property type="entry name" value="6-blade_b-propeller_TolB-like"/>
</dbReference>
<feature type="domain" description="SMP-30/Gluconolactonase/LRE-like region" evidence="4">
    <location>
        <begin position="24"/>
        <end position="266"/>
    </location>
</feature>
<comment type="caution">
    <text evidence="5">The sequence shown here is derived from an EMBL/GenBank/DDBJ whole genome shotgun (WGS) entry which is preliminary data.</text>
</comment>
<feature type="binding site" evidence="3">
    <location>
        <position position="111"/>
    </location>
    <ligand>
        <name>substrate</name>
    </ligand>
</feature>
<dbReference type="PANTHER" id="PTHR10907:SF47">
    <property type="entry name" value="REGUCALCIN"/>
    <property type="match status" value="1"/>
</dbReference>
<feature type="binding site" evidence="3">
    <location>
        <position position="206"/>
    </location>
    <ligand>
        <name>a divalent metal cation</name>
        <dbReference type="ChEBI" id="CHEBI:60240"/>
    </ligand>
</feature>
<dbReference type="PANTHER" id="PTHR10907">
    <property type="entry name" value="REGUCALCIN"/>
    <property type="match status" value="1"/>
</dbReference>
<dbReference type="Pfam" id="PF08450">
    <property type="entry name" value="SGL"/>
    <property type="match status" value="1"/>
</dbReference>